<dbReference type="NCBIfam" id="TIGR01764">
    <property type="entry name" value="excise"/>
    <property type="match status" value="1"/>
</dbReference>
<gene>
    <name evidence="2" type="ORF">GOB93_16945</name>
</gene>
<sequence>MTPLAYQIDEAAKICGLGRTRLYDAIREGRLIAHKFGRRTVIRAENLTAFLDSLEPLRTGV</sequence>
<dbReference type="RefSeq" id="WP_173584686.1">
    <property type="nucleotide sequence ID" value="NZ_WOTB01000031.1"/>
</dbReference>
<organism evidence="2 3">
    <name type="scientific">Acetobacter musti</name>
    <dbReference type="NCBI Taxonomy" id="864732"/>
    <lineage>
        <taxon>Bacteria</taxon>
        <taxon>Pseudomonadati</taxon>
        <taxon>Pseudomonadota</taxon>
        <taxon>Alphaproteobacteria</taxon>
        <taxon>Acetobacterales</taxon>
        <taxon>Acetobacteraceae</taxon>
        <taxon>Acetobacter</taxon>
    </lineage>
</organism>
<keyword evidence="3" id="KW-1185">Reference proteome</keyword>
<reference evidence="2 3" key="1">
    <citation type="journal article" date="2020" name="Int. J. Syst. Evol. Microbiol.">
        <title>Novel acetic acid bacteria from cider fermentations: Acetobacter conturbans sp. nov. and Acetobacter fallax sp. nov.</title>
        <authorList>
            <person name="Sombolestani A.S."/>
            <person name="Cleenwerck I."/>
            <person name="Cnockaert M."/>
            <person name="Borremans W."/>
            <person name="Wieme A.D."/>
            <person name="De Vuyst L."/>
            <person name="Vandamme P."/>
        </authorList>
    </citation>
    <scope>NUCLEOTIDE SEQUENCE [LARGE SCALE GENOMIC DNA]</scope>
    <source>
        <strain evidence="2 3">LMG 30640</strain>
    </source>
</reference>
<name>A0ABX0JS67_9PROT</name>
<evidence type="ECO:0000313" key="3">
    <source>
        <dbReference type="Proteomes" id="UP000635278"/>
    </source>
</evidence>
<accession>A0ABX0JS67</accession>
<evidence type="ECO:0000313" key="2">
    <source>
        <dbReference type="EMBL" id="NHN86311.1"/>
    </source>
</evidence>
<dbReference type="EMBL" id="WOTB01000031">
    <property type="protein sequence ID" value="NHN86311.1"/>
    <property type="molecule type" value="Genomic_DNA"/>
</dbReference>
<protein>
    <submittedName>
        <fullName evidence="2">Helix-turn-helix domain-containing protein</fullName>
    </submittedName>
</protein>
<evidence type="ECO:0000259" key="1">
    <source>
        <dbReference type="Pfam" id="PF12728"/>
    </source>
</evidence>
<proteinExistence type="predicted"/>
<dbReference type="Pfam" id="PF12728">
    <property type="entry name" value="HTH_17"/>
    <property type="match status" value="1"/>
</dbReference>
<dbReference type="InterPro" id="IPR041657">
    <property type="entry name" value="HTH_17"/>
</dbReference>
<comment type="caution">
    <text evidence="2">The sequence shown here is derived from an EMBL/GenBank/DDBJ whole genome shotgun (WGS) entry which is preliminary data.</text>
</comment>
<dbReference type="InterPro" id="IPR010093">
    <property type="entry name" value="SinI_DNA-bd"/>
</dbReference>
<dbReference type="Proteomes" id="UP000635278">
    <property type="component" value="Unassembled WGS sequence"/>
</dbReference>
<feature type="domain" description="Helix-turn-helix" evidence="1">
    <location>
        <begin position="6"/>
        <end position="52"/>
    </location>
</feature>